<evidence type="ECO:0000256" key="3">
    <source>
        <dbReference type="SAM" id="SignalP"/>
    </source>
</evidence>
<protein>
    <submittedName>
        <fullName evidence="4">Uncharacterized protein</fullName>
    </submittedName>
</protein>
<accession>A0A7C8KFS1</accession>
<evidence type="ECO:0000256" key="1">
    <source>
        <dbReference type="SAM" id="Coils"/>
    </source>
</evidence>
<comment type="caution">
    <text evidence="4">The sequence shown here is derived from an EMBL/GenBank/DDBJ whole genome shotgun (WGS) entry which is preliminary data.</text>
</comment>
<feature type="coiled-coil region" evidence="1">
    <location>
        <begin position="279"/>
        <end position="315"/>
    </location>
</feature>
<feature type="chain" id="PRO_5028943743" evidence="3">
    <location>
        <begin position="22"/>
        <end position="450"/>
    </location>
</feature>
<feature type="region of interest" description="Disordered" evidence="2">
    <location>
        <begin position="390"/>
        <end position="420"/>
    </location>
</feature>
<dbReference type="Proteomes" id="UP000479691">
    <property type="component" value="Unassembled WGS sequence"/>
</dbReference>
<reference evidence="4 5" key="1">
    <citation type="submission" date="2019-06" db="EMBL/GenBank/DDBJ databases">
        <authorList>
            <person name="Palmer J.M."/>
        </authorList>
    </citation>
    <scope>NUCLEOTIDE SEQUENCE [LARGE SCALE GENOMIC DNA]</scope>
    <source>
        <strain evidence="4 5">TWF788</strain>
    </source>
</reference>
<name>A0A7C8KFS1_ORBOL</name>
<keyword evidence="1" id="KW-0175">Coiled coil</keyword>
<gene>
    <name evidence="4" type="ORF">TWF788_009920</name>
</gene>
<evidence type="ECO:0000313" key="4">
    <source>
        <dbReference type="EMBL" id="KAF3171325.1"/>
    </source>
</evidence>
<keyword evidence="3" id="KW-0732">Signal</keyword>
<dbReference type="AlphaFoldDB" id="A0A7C8KFS1"/>
<proteinExistence type="predicted"/>
<evidence type="ECO:0000313" key="5">
    <source>
        <dbReference type="Proteomes" id="UP000479691"/>
    </source>
</evidence>
<dbReference type="EMBL" id="JAABOE010000070">
    <property type="protein sequence ID" value="KAF3171325.1"/>
    <property type="molecule type" value="Genomic_DNA"/>
</dbReference>
<feature type="region of interest" description="Disordered" evidence="2">
    <location>
        <begin position="431"/>
        <end position="450"/>
    </location>
</feature>
<organism evidence="4 5">
    <name type="scientific">Orbilia oligospora</name>
    <name type="common">Nematode-trapping fungus</name>
    <name type="synonym">Arthrobotrys oligospora</name>
    <dbReference type="NCBI Taxonomy" id="2813651"/>
    <lineage>
        <taxon>Eukaryota</taxon>
        <taxon>Fungi</taxon>
        <taxon>Dikarya</taxon>
        <taxon>Ascomycota</taxon>
        <taxon>Pezizomycotina</taxon>
        <taxon>Orbiliomycetes</taxon>
        <taxon>Orbiliales</taxon>
        <taxon>Orbiliaceae</taxon>
        <taxon>Orbilia</taxon>
    </lineage>
</organism>
<evidence type="ECO:0000256" key="2">
    <source>
        <dbReference type="SAM" id="MobiDB-lite"/>
    </source>
</evidence>
<sequence>MRFHVPLPTCILGILVPLTTAYEVALYPEDLTGLDATEEDRLIFHVYPRFECNKAILTSRFHETHNIIIRTAEDAAGPGLLAFYKAKKNDPDPCRRENGILAGYFRKNVKPSTQVLFADLMTDITHFMELTDQSELWGYLVDWMGMKPGDSAISYPNQKKKDFDSPPEWEFINWYKMDILPYDHDFGYGTEEDLDLGIDSEGGLEEAAEGVQWPEMNAEYGSVLAPGQKVPDDEVYRGNFRDWRNARYRFGDYRPITKHFTQFNSLGKLRDMGYIIDDAKELQIKQRRLEEKQRASEIERGYEEASHNKMKAEEKYTDVSDIYKKFDFGMNVNPPQPSDLRLLQRGNNDFLEDAVYPEFPTFGGAPGVENYNMYGGQEYLQQEGIEIEEEKEDDSDFAQRYGGPGRIEYEADNELGSGTDYLSTTQFLSSIQGESQGVPPRSPLYDYDYQ</sequence>
<feature type="signal peptide" evidence="3">
    <location>
        <begin position="1"/>
        <end position="21"/>
    </location>
</feature>